<evidence type="ECO:0000259" key="5">
    <source>
        <dbReference type="Pfam" id="PF01055"/>
    </source>
</evidence>
<evidence type="ECO:0000256" key="1">
    <source>
        <dbReference type="ARBA" id="ARBA00007806"/>
    </source>
</evidence>
<dbReference type="Pfam" id="PF01055">
    <property type="entry name" value="Glyco_hydro_31_2nd"/>
    <property type="match status" value="1"/>
</dbReference>
<dbReference type="InterPro" id="IPR033403">
    <property type="entry name" value="DUF5110"/>
</dbReference>
<dbReference type="GO" id="GO:0030246">
    <property type="term" value="F:carbohydrate binding"/>
    <property type="evidence" value="ECO:0007669"/>
    <property type="project" value="InterPro"/>
</dbReference>
<gene>
    <name evidence="9" type="ORF">MESINF_1046</name>
</gene>
<feature type="domain" description="Glycosyl hydrolase family 31 C-terminal" evidence="8">
    <location>
        <begin position="558"/>
        <end position="639"/>
    </location>
</feature>
<comment type="similarity">
    <text evidence="1 4">Belongs to the glycosyl hydrolase 31 family.</text>
</comment>
<keyword evidence="2 4" id="KW-0378">Hydrolase</keyword>
<dbReference type="Gene3D" id="2.60.40.1180">
    <property type="entry name" value="Golgi alpha-mannosidase II"/>
    <property type="match status" value="2"/>
</dbReference>
<name>A0A7Z7PP08_9BACT</name>
<keyword evidence="3 4" id="KW-0326">Glycosidase</keyword>
<dbReference type="InterPro" id="IPR011013">
    <property type="entry name" value="Gal_mutarotase_sf_dom"/>
</dbReference>
<dbReference type="Gene3D" id="2.60.40.1760">
    <property type="entry name" value="glycosyl hydrolase (family 31)"/>
    <property type="match status" value="1"/>
</dbReference>
<dbReference type="PANTHER" id="PTHR22762:SF166">
    <property type="entry name" value="ALPHA-GLUCOSIDASE"/>
    <property type="match status" value="1"/>
</dbReference>
<dbReference type="CDD" id="cd06604">
    <property type="entry name" value="GH31_glucosidase_II_MalA"/>
    <property type="match status" value="1"/>
</dbReference>
<evidence type="ECO:0000313" key="10">
    <source>
        <dbReference type="Proteomes" id="UP000250796"/>
    </source>
</evidence>
<dbReference type="Pfam" id="PF17137">
    <property type="entry name" value="DUF5110"/>
    <property type="match status" value="1"/>
</dbReference>
<organism evidence="9 10">
    <name type="scientific">Mesotoga infera</name>
    <dbReference type="NCBI Taxonomy" id="1236046"/>
    <lineage>
        <taxon>Bacteria</taxon>
        <taxon>Thermotogati</taxon>
        <taxon>Thermotogota</taxon>
        <taxon>Thermotogae</taxon>
        <taxon>Kosmotogales</taxon>
        <taxon>Kosmotogaceae</taxon>
        <taxon>Mesotoga</taxon>
    </lineage>
</organism>
<dbReference type="Proteomes" id="UP000250796">
    <property type="component" value="Chromosome MESINF"/>
</dbReference>
<dbReference type="InterPro" id="IPR017853">
    <property type="entry name" value="GH"/>
</dbReference>
<evidence type="ECO:0000259" key="6">
    <source>
        <dbReference type="Pfam" id="PF13802"/>
    </source>
</evidence>
<evidence type="ECO:0000259" key="8">
    <source>
        <dbReference type="Pfam" id="PF21365"/>
    </source>
</evidence>
<feature type="domain" description="Glycoside hydrolase family 31 N-terminal" evidence="6">
    <location>
        <begin position="73"/>
        <end position="145"/>
    </location>
</feature>
<dbReference type="PROSITE" id="PS00129">
    <property type="entry name" value="GLYCOSYL_HYDROL_F31_1"/>
    <property type="match status" value="1"/>
</dbReference>
<dbReference type="GO" id="GO:0005975">
    <property type="term" value="P:carbohydrate metabolic process"/>
    <property type="evidence" value="ECO:0007669"/>
    <property type="project" value="InterPro"/>
</dbReference>
<feature type="domain" description="Glycoside hydrolase family 31 TIM barrel" evidence="5">
    <location>
        <begin position="188"/>
        <end position="546"/>
    </location>
</feature>
<evidence type="ECO:0000256" key="4">
    <source>
        <dbReference type="RuleBase" id="RU361185"/>
    </source>
</evidence>
<dbReference type="GO" id="GO:0004553">
    <property type="term" value="F:hydrolase activity, hydrolyzing O-glycosyl compounds"/>
    <property type="evidence" value="ECO:0007669"/>
    <property type="project" value="InterPro"/>
</dbReference>
<dbReference type="InterPro" id="IPR025887">
    <property type="entry name" value="Glyco_hydro_31_N_dom"/>
</dbReference>
<dbReference type="Gene3D" id="3.20.20.80">
    <property type="entry name" value="Glycosidases"/>
    <property type="match status" value="1"/>
</dbReference>
<dbReference type="SUPFAM" id="SSF74650">
    <property type="entry name" value="Galactose mutarotase-like"/>
    <property type="match status" value="1"/>
</dbReference>
<dbReference type="RefSeq" id="WP_169698809.1">
    <property type="nucleotide sequence ID" value="NZ_LS974202.1"/>
</dbReference>
<dbReference type="InterPro" id="IPR048395">
    <property type="entry name" value="Glyco_hydro_31_C"/>
</dbReference>
<reference evidence="9 10" key="1">
    <citation type="submission" date="2017-01" db="EMBL/GenBank/DDBJ databases">
        <authorList>
            <person name="Erauso G."/>
        </authorList>
    </citation>
    <scope>NUCLEOTIDE SEQUENCE [LARGE SCALE GENOMIC DNA]</scope>
    <source>
        <strain evidence="9">MESINF1</strain>
    </source>
</reference>
<protein>
    <submittedName>
        <fullName evidence="9">Alpha-glucosidases, family 31 of glycosyl hydrolases</fullName>
    </submittedName>
</protein>
<dbReference type="EMBL" id="LS974202">
    <property type="protein sequence ID" value="SSC12495.1"/>
    <property type="molecule type" value="Genomic_DNA"/>
</dbReference>
<dbReference type="Pfam" id="PF21365">
    <property type="entry name" value="Glyco_hydro_31_3rd"/>
    <property type="match status" value="1"/>
</dbReference>
<evidence type="ECO:0000256" key="2">
    <source>
        <dbReference type="ARBA" id="ARBA00022801"/>
    </source>
</evidence>
<dbReference type="SUPFAM" id="SSF51011">
    <property type="entry name" value="Glycosyl hydrolase domain"/>
    <property type="match status" value="1"/>
</dbReference>
<dbReference type="AlphaFoldDB" id="A0A7Z7PP08"/>
<evidence type="ECO:0000256" key="3">
    <source>
        <dbReference type="ARBA" id="ARBA00023295"/>
    </source>
</evidence>
<dbReference type="Pfam" id="PF13802">
    <property type="entry name" value="Gal_mutarotas_2"/>
    <property type="match status" value="1"/>
</dbReference>
<dbReference type="InterPro" id="IPR013780">
    <property type="entry name" value="Glyco_hydro_b"/>
</dbReference>
<evidence type="ECO:0000259" key="7">
    <source>
        <dbReference type="Pfam" id="PF17137"/>
    </source>
</evidence>
<feature type="domain" description="DUF5110" evidence="7">
    <location>
        <begin position="666"/>
        <end position="723"/>
    </location>
</feature>
<keyword evidence="10" id="KW-1185">Reference proteome</keyword>
<dbReference type="CDD" id="cd14752">
    <property type="entry name" value="GH31_N"/>
    <property type="match status" value="1"/>
</dbReference>
<dbReference type="PANTHER" id="PTHR22762">
    <property type="entry name" value="ALPHA-GLUCOSIDASE"/>
    <property type="match status" value="1"/>
</dbReference>
<dbReference type="KEGG" id="minf:MESINF_1046"/>
<accession>A0A7Z7PP08</accession>
<dbReference type="SUPFAM" id="SSF51445">
    <property type="entry name" value="(Trans)glycosidases"/>
    <property type="match status" value="1"/>
</dbReference>
<proteinExistence type="inferred from homology"/>
<dbReference type="InterPro" id="IPR030458">
    <property type="entry name" value="Glyco_hydro_31_AS"/>
</dbReference>
<dbReference type="InterPro" id="IPR000322">
    <property type="entry name" value="Glyco_hydro_31_TIM"/>
</dbReference>
<sequence>MRRSFYRYADSVLRVAVEKDEAVIYQTGAVITSPLEELESGRANGFIPGIDFSATGRPGSISIEESAEGFVIVMKLREDQGVFGLGQEIGPLNKRGRIYEMYNTDDPDHSPSKTRLYSTLPVFYLISPEGCTGFFLDHAGYSKFDVAFEKRDTLLINVEGKAFDLYGMSGTPGEIIKKIFGLTGKPLFLPVWSLGFQQSRWSYPDEESVMYVASKMREKEIPCDVIYLDIDYMDDYKVFTWNGERFPDPRSVVKRLKEMGFKVVTIVDPGVKAAEGYRVFEEGKRENVFCKKEDGRDFRPAVWPGEARLPDFLNSKARRWWGDLYREFVELGISGFWNDMNEPSIFYTAESLANLSEMMKGLKNDGGIETDFLFGKVLSLKKYYDHGRDFYQVDDAGVRHLHRDVRNVYGFNMARAVFEGLKRIRPEQRVFSITRSSYAGIQRYAILWTGDNESQWEQLLSEIKMVQSISLAGVSFTGCDVGGFGGNCHGELLARWTQFGAFLPFFRNHSAMGTRPQEPWAFDDEIERIVKKTVELRYSLLPYIYSVLRDSSEGNSLMIRPLVMIWPEDRDTYQADDQYMFGPSLMVAPVYTLNARGRHVYLPGCDWLDLNSGEIVRKGHHWAEAPLDTVPLYLKEDSLLVSTEPSQYLESAVWSLIEVKGFVRNRTVFDLYEDDGTSEAYTRGKYSLKRITVEKLDDGILVDISPQEGELKLPARKVSIEITDGDKNYRTTLIDSSGGVRISIK</sequence>
<evidence type="ECO:0000313" key="9">
    <source>
        <dbReference type="EMBL" id="SSC12495.1"/>
    </source>
</evidence>